<name>A0AA88GF79_NAELO</name>
<feature type="transmembrane region" description="Helical" evidence="1">
    <location>
        <begin position="12"/>
        <end position="32"/>
    </location>
</feature>
<evidence type="ECO:0000313" key="2">
    <source>
        <dbReference type="EMBL" id="KAG2374502.1"/>
    </source>
</evidence>
<feature type="transmembrane region" description="Helical" evidence="1">
    <location>
        <begin position="200"/>
        <end position="225"/>
    </location>
</feature>
<keyword evidence="1" id="KW-1133">Transmembrane helix</keyword>
<protein>
    <submittedName>
        <fullName evidence="2">Uncharacterized protein</fullName>
    </submittedName>
</protein>
<evidence type="ECO:0000313" key="3">
    <source>
        <dbReference type="Proteomes" id="UP000816034"/>
    </source>
</evidence>
<proteinExistence type="predicted"/>
<comment type="caution">
    <text evidence="2">The sequence shown here is derived from an EMBL/GenBank/DDBJ whole genome shotgun (WGS) entry which is preliminary data.</text>
</comment>
<sequence length="273" mass="30528">MTNNSTTTKITFKYIFIVSFFLFSVLMELGAISSTISYAVIKHVSSPNPDTMITNISIGVPCVVHDWRVNCQNLQMCLGIYCTRYASCQANVSLLLLCDQDVAFRGPSYVNCSSNIHSQTITNEYNNFQNYSIRTVLTLSQPLYSIPPPSPPKNFNSTLWSNVTTCYLRQDQNIFTSPVSILPFLNDTLYEQQASKYTNYLVVTIIIGLLTNIVGCVLIAISLVACCGIGGIVNGAAIFLHCYKNDQSQWSENYRKRVLFVNGRLKYSDGSDF</sequence>
<dbReference type="EMBL" id="PYSW02000045">
    <property type="protein sequence ID" value="KAG2374502.1"/>
    <property type="molecule type" value="Genomic_DNA"/>
</dbReference>
<evidence type="ECO:0000256" key="1">
    <source>
        <dbReference type="SAM" id="Phobius"/>
    </source>
</evidence>
<reference evidence="2 3" key="1">
    <citation type="journal article" date="2018" name="BMC Genomics">
        <title>The genome of Naegleria lovaniensis, the basis for a comparative approach to unravel pathogenicity factors of the human pathogenic amoeba N. fowleri.</title>
        <authorList>
            <person name="Liechti N."/>
            <person name="Schurch N."/>
            <person name="Bruggmann R."/>
            <person name="Wittwer M."/>
        </authorList>
    </citation>
    <scope>NUCLEOTIDE SEQUENCE [LARGE SCALE GENOMIC DNA]</scope>
    <source>
        <strain evidence="2 3">ATCC 30569</strain>
    </source>
</reference>
<accession>A0AA88GF79</accession>
<dbReference type="Proteomes" id="UP000816034">
    <property type="component" value="Unassembled WGS sequence"/>
</dbReference>
<gene>
    <name evidence="2" type="ORF">C9374_010786</name>
</gene>
<keyword evidence="3" id="KW-1185">Reference proteome</keyword>
<dbReference type="AlphaFoldDB" id="A0AA88GF79"/>
<organism evidence="2 3">
    <name type="scientific">Naegleria lovaniensis</name>
    <name type="common">Amoeba</name>
    <dbReference type="NCBI Taxonomy" id="51637"/>
    <lineage>
        <taxon>Eukaryota</taxon>
        <taxon>Discoba</taxon>
        <taxon>Heterolobosea</taxon>
        <taxon>Tetramitia</taxon>
        <taxon>Eutetramitia</taxon>
        <taxon>Vahlkampfiidae</taxon>
        <taxon>Naegleria</taxon>
    </lineage>
</organism>
<keyword evidence="1" id="KW-0472">Membrane</keyword>
<dbReference type="GeneID" id="68103240"/>
<keyword evidence="1" id="KW-0812">Transmembrane</keyword>
<dbReference type="RefSeq" id="XP_044543676.1">
    <property type="nucleotide sequence ID" value="XM_044686368.1"/>
</dbReference>